<organism evidence="5 6">
    <name type="scientific">Rhamnusium bicolor</name>
    <dbReference type="NCBI Taxonomy" id="1586634"/>
    <lineage>
        <taxon>Eukaryota</taxon>
        <taxon>Metazoa</taxon>
        <taxon>Ecdysozoa</taxon>
        <taxon>Arthropoda</taxon>
        <taxon>Hexapoda</taxon>
        <taxon>Insecta</taxon>
        <taxon>Pterygota</taxon>
        <taxon>Neoptera</taxon>
        <taxon>Endopterygota</taxon>
        <taxon>Coleoptera</taxon>
        <taxon>Polyphaga</taxon>
        <taxon>Cucujiformia</taxon>
        <taxon>Chrysomeloidea</taxon>
        <taxon>Cerambycidae</taxon>
        <taxon>Lepturinae</taxon>
        <taxon>Rhagiini</taxon>
        <taxon>Rhamnusium</taxon>
    </lineage>
</organism>
<gene>
    <name evidence="5" type="ORF">NQ314_014346</name>
</gene>
<dbReference type="PRINTS" id="PR00947">
    <property type="entry name" value="CUTICLE"/>
</dbReference>
<dbReference type="PANTHER" id="PTHR10380:SF241">
    <property type="entry name" value="CUTICULAR PROTEIN 47EG-RELATED"/>
    <property type="match status" value="1"/>
</dbReference>
<keyword evidence="6" id="KW-1185">Reference proteome</keyword>
<dbReference type="InterPro" id="IPR050468">
    <property type="entry name" value="Cuticle_Struct_Prot"/>
</dbReference>
<dbReference type="AlphaFoldDB" id="A0AAV8X4P1"/>
<dbReference type="EMBL" id="JANEYF010003948">
    <property type="protein sequence ID" value="KAJ8932921.1"/>
    <property type="molecule type" value="Genomic_DNA"/>
</dbReference>
<feature type="chain" id="PRO_5044012516" evidence="4">
    <location>
        <begin position="17"/>
        <end position="258"/>
    </location>
</feature>
<evidence type="ECO:0000313" key="5">
    <source>
        <dbReference type="EMBL" id="KAJ8932921.1"/>
    </source>
</evidence>
<accession>A0AAV8X4P1</accession>
<comment type="caution">
    <text evidence="5">The sequence shown here is derived from an EMBL/GenBank/DDBJ whole genome shotgun (WGS) entry which is preliminary data.</text>
</comment>
<dbReference type="InterPro" id="IPR000618">
    <property type="entry name" value="Insect_cuticle"/>
</dbReference>
<feature type="region of interest" description="Disordered" evidence="3">
    <location>
        <begin position="30"/>
        <end position="69"/>
    </location>
</feature>
<dbReference type="PROSITE" id="PS51155">
    <property type="entry name" value="CHIT_BIND_RR_2"/>
    <property type="match status" value="1"/>
</dbReference>
<dbReference type="GO" id="GO:0062129">
    <property type="term" value="C:chitin-based extracellular matrix"/>
    <property type="evidence" value="ECO:0007669"/>
    <property type="project" value="TreeGrafter"/>
</dbReference>
<feature type="compositionally biased region" description="Polar residues" evidence="3">
    <location>
        <begin position="53"/>
        <end position="69"/>
    </location>
</feature>
<dbReference type="Proteomes" id="UP001162156">
    <property type="component" value="Unassembled WGS sequence"/>
</dbReference>
<feature type="compositionally biased region" description="Polar residues" evidence="3">
    <location>
        <begin position="228"/>
        <end position="245"/>
    </location>
</feature>
<evidence type="ECO:0000256" key="3">
    <source>
        <dbReference type="SAM" id="MobiDB-lite"/>
    </source>
</evidence>
<name>A0AAV8X4P1_9CUCU</name>
<dbReference type="PANTHER" id="PTHR10380">
    <property type="entry name" value="CUTICLE PROTEIN"/>
    <property type="match status" value="1"/>
</dbReference>
<dbReference type="GO" id="GO:0008010">
    <property type="term" value="F:structural constituent of chitin-based larval cuticle"/>
    <property type="evidence" value="ECO:0007669"/>
    <property type="project" value="TreeGrafter"/>
</dbReference>
<feature type="region of interest" description="Disordered" evidence="3">
    <location>
        <begin position="180"/>
        <end position="258"/>
    </location>
</feature>
<keyword evidence="4" id="KW-0732">Signal</keyword>
<reference evidence="5" key="1">
    <citation type="journal article" date="2023" name="Insect Mol. Biol.">
        <title>Genome sequencing provides insights into the evolution of gene families encoding plant cell wall-degrading enzymes in longhorned beetles.</title>
        <authorList>
            <person name="Shin N.R."/>
            <person name="Okamura Y."/>
            <person name="Kirsch R."/>
            <person name="Pauchet Y."/>
        </authorList>
    </citation>
    <scope>NUCLEOTIDE SEQUENCE</scope>
    <source>
        <strain evidence="5">RBIC_L_NR</strain>
    </source>
</reference>
<evidence type="ECO:0000313" key="6">
    <source>
        <dbReference type="Proteomes" id="UP001162156"/>
    </source>
</evidence>
<evidence type="ECO:0000256" key="2">
    <source>
        <dbReference type="PROSITE-ProRule" id="PRU00497"/>
    </source>
</evidence>
<sequence length="258" mass="27313">MKQILLAAAFFGFAACGRLDSQYLPPNQGGSISRTAGQYPGNGGQYSGDAGQYSGSATGRSQYSGSAGQYSAPSVNQVPILRLDNNPNAGDGSYNYAYETADGIAAQEEGSLRNDAQLAQGSFTYTSPEGEQISVQYTADENGFQPQGAHLPTPPPIPEAILKSIELNRAALARGDYQEGQYNEQPQQSYGAPQQQYGAPAAPQQQYGAPSASQFRASAASQYRAPTGAQQQYRAPVAPQQQYRAPSSPRGGQGGYRY</sequence>
<feature type="signal peptide" evidence="4">
    <location>
        <begin position="1"/>
        <end position="16"/>
    </location>
</feature>
<dbReference type="PROSITE" id="PS51257">
    <property type="entry name" value="PROKAR_LIPOPROTEIN"/>
    <property type="match status" value="1"/>
</dbReference>
<dbReference type="InterPro" id="IPR031311">
    <property type="entry name" value="CHIT_BIND_RR_consensus"/>
</dbReference>
<dbReference type="PROSITE" id="PS00233">
    <property type="entry name" value="CHIT_BIND_RR_1"/>
    <property type="match status" value="1"/>
</dbReference>
<feature type="compositionally biased region" description="Low complexity" evidence="3">
    <location>
        <begin position="185"/>
        <end position="225"/>
    </location>
</feature>
<evidence type="ECO:0000256" key="4">
    <source>
        <dbReference type="SAM" id="SignalP"/>
    </source>
</evidence>
<proteinExistence type="predicted"/>
<dbReference type="Pfam" id="PF00379">
    <property type="entry name" value="Chitin_bind_4"/>
    <property type="match status" value="1"/>
</dbReference>
<keyword evidence="1 2" id="KW-0193">Cuticle</keyword>
<protein>
    <submittedName>
        <fullName evidence="5">Uncharacterized protein</fullName>
    </submittedName>
</protein>
<evidence type="ECO:0000256" key="1">
    <source>
        <dbReference type="ARBA" id="ARBA00022460"/>
    </source>
</evidence>